<dbReference type="EMBL" id="GBRH01258542">
    <property type="protein sequence ID" value="JAD39353.1"/>
    <property type="molecule type" value="Transcribed_RNA"/>
</dbReference>
<name>A0A0A8ZNT1_ARUDO</name>
<reference evidence="2" key="2">
    <citation type="journal article" date="2015" name="Data Brief">
        <title>Shoot transcriptome of the giant reed, Arundo donax.</title>
        <authorList>
            <person name="Barrero R.A."/>
            <person name="Guerrero F.D."/>
            <person name="Moolhuijzen P."/>
            <person name="Goolsby J.A."/>
            <person name="Tidwell J."/>
            <person name="Bellgard S.E."/>
            <person name="Bellgard M.I."/>
        </authorList>
    </citation>
    <scope>NUCLEOTIDE SEQUENCE</scope>
    <source>
        <tissue evidence="2">Shoot tissue taken approximately 20 cm above the soil surface</tissue>
    </source>
</reference>
<organism evidence="2">
    <name type="scientific">Arundo donax</name>
    <name type="common">Giant reed</name>
    <name type="synonym">Donax arundinaceus</name>
    <dbReference type="NCBI Taxonomy" id="35708"/>
    <lineage>
        <taxon>Eukaryota</taxon>
        <taxon>Viridiplantae</taxon>
        <taxon>Streptophyta</taxon>
        <taxon>Embryophyta</taxon>
        <taxon>Tracheophyta</taxon>
        <taxon>Spermatophyta</taxon>
        <taxon>Magnoliopsida</taxon>
        <taxon>Liliopsida</taxon>
        <taxon>Poales</taxon>
        <taxon>Poaceae</taxon>
        <taxon>PACMAD clade</taxon>
        <taxon>Arundinoideae</taxon>
        <taxon>Arundineae</taxon>
        <taxon>Arundo</taxon>
    </lineage>
</organism>
<evidence type="ECO:0000313" key="2">
    <source>
        <dbReference type="EMBL" id="JAD39353.1"/>
    </source>
</evidence>
<proteinExistence type="predicted"/>
<feature type="chain" id="PRO_5002062298" description="Secreted protein" evidence="1">
    <location>
        <begin position="29"/>
        <end position="81"/>
    </location>
</feature>
<keyword evidence="1" id="KW-0732">Signal</keyword>
<dbReference type="AlphaFoldDB" id="A0A0A8ZNT1"/>
<reference evidence="2" key="1">
    <citation type="submission" date="2014-09" db="EMBL/GenBank/DDBJ databases">
        <authorList>
            <person name="Magalhaes I.L.F."/>
            <person name="Oliveira U."/>
            <person name="Santos F.R."/>
            <person name="Vidigal T.H.D.A."/>
            <person name="Brescovit A.D."/>
            <person name="Santos A.J."/>
        </authorList>
    </citation>
    <scope>NUCLEOTIDE SEQUENCE</scope>
    <source>
        <tissue evidence="2">Shoot tissue taken approximately 20 cm above the soil surface</tissue>
    </source>
</reference>
<evidence type="ECO:0000256" key="1">
    <source>
        <dbReference type="SAM" id="SignalP"/>
    </source>
</evidence>
<sequence>MGRVMRVPRRLYSASMLLSTLQVLPSWSVSTFAPARFVSGVRQSTSIQPGCYSFSTSLTPSGATSLWISSRASPKLVANPW</sequence>
<feature type="signal peptide" evidence="1">
    <location>
        <begin position="1"/>
        <end position="28"/>
    </location>
</feature>
<accession>A0A0A8ZNT1</accession>
<evidence type="ECO:0008006" key="3">
    <source>
        <dbReference type="Google" id="ProtNLM"/>
    </source>
</evidence>
<protein>
    <recommendedName>
        <fullName evidence="3">Secreted protein</fullName>
    </recommendedName>
</protein>